<dbReference type="InterPro" id="IPR051043">
    <property type="entry name" value="Sulfatase_Mod_Factor_Kinase"/>
</dbReference>
<dbReference type="PANTHER" id="PTHR23150:SF19">
    <property type="entry name" value="FORMYLGLYCINE-GENERATING ENZYME"/>
    <property type="match status" value="1"/>
</dbReference>
<dbReference type="SUPFAM" id="SSF56436">
    <property type="entry name" value="C-type lectin-like"/>
    <property type="match status" value="1"/>
</dbReference>
<dbReference type="RefSeq" id="WP_394830365.1">
    <property type="nucleotide sequence ID" value="NZ_CP089929.1"/>
</dbReference>
<protein>
    <submittedName>
        <fullName evidence="2">Formylglycine-generating enzyme family protein</fullName>
    </submittedName>
</protein>
<organism evidence="2 3">
    <name type="scientific">Pendulispora rubella</name>
    <dbReference type="NCBI Taxonomy" id="2741070"/>
    <lineage>
        <taxon>Bacteria</taxon>
        <taxon>Pseudomonadati</taxon>
        <taxon>Myxococcota</taxon>
        <taxon>Myxococcia</taxon>
        <taxon>Myxococcales</taxon>
        <taxon>Sorangiineae</taxon>
        <taxon>Pendulisporaceae</taxon>
        <taxon>Pendulispora</taxon>
    </lineage>
</organism>
<accession>A0ABZ2KU04</accession>
<evidence type="ECO:0000313" key="3">
    <source>
        <dbReference type="Proteomes" id="UP001374803"/>
    </source>
</evidence>
<dbReference type="Proteomes" id="UP001374803">
    <property type="component" value="Chromosome"/>
</dbReference>
<evidence type="ECO:0000259" key="1">
    <source>
        <dbReference type="Pfam" id="PF03781"/>
    </source>
</evidence>
<keyword evidence="3" id="KW-1185">Reference proteome</keyword>
<proteinExistence type="predicted"/>
<dbReference type="PANTHER" id="PTHR23150">
    <property type="entry name" value="SULFATASE MODIFYING FACTOR 1, 2"/>
    <property type="match status" value="1"/>
</dbReference>
<name>A0ABZ2KU04_9BACT</name>
<gene>
    <name evidence="2" type="ORF">LVJ94_28040</name>
</gene>
<reference evidence="2" key="1">
    <citation type="submission" date="2021-12" db="EMBL/GenBank/DDBJ databases">
        <title>Discovery of the Pendulisporaceae a myxobacterial family with distinct sporulation behavior and unique specialized metabolism.</title>
        <authorList>
            <person name="Garcia R."/>
            <person name="Popoff A."/>
            <person name="Bader C.D."/>
            <person name="Loehr J."/>
            <person name="Walesch S."/>
            <person name="Walt C."/>
            <person name="Boldt J."/>
            <person name="Bunk B."/>
            <person name="Haeckl F.J.F.P.J."/>
            <person name="Gunesch A.P."/>
            <person name="Birkelbach J."/>
            <person name="Nuebel U."/>
            <person name="Pietschmann T."/>
            <person name="Bach T."/>
            <person name="Mueller R."/>
        </authorList>
    </citation>
    <scope>NUCLEOTIDE SEQUENCE</scope>
    <source>
        <strain evidence="2">MSr11367</strain>
    </source>
</reference>
<dbReference type="Pfam" id="PF03781">
    <property type="entry name" value="FGE-sulfatase"/>
    <property type="match status" value="1"/>
</dbReference>
<dbReference type="InterPro" id="IPR042095">
    <property type="entry name" value="SUMF_sf"/>
</dbReference>
<dbReference type="EMBL" id="CP089983">
    <property type="protein sequence ID" value="WXB00764.1"/>
    <property type="molecule type" value="Genomic_DNA"/>
</dbReference>
<sequence>MNLRTTPDAYIGLDAPSTDAWNAWYRAMLREREAVDVAYDPATDWSDATFRQMFLFMYDASFYDRGYRTRELVERWRRQFGRVDSVLLWQGYPRLGFDTRDQFDFYRDMPGGITKLRTDVVDVFHRSGLRVFLDYNPWAPGTYDELGDIVAGLDADGVMLDTLPSAPESLERAVTQRKRGVVFAPELRPDTAHLGRYRQAWAQWSDIGDAHTPSVLRHAWLLPKHRQFMIRRWDESRKLDIAYSFFNGTGLLLWDNVFGAWNPYSREDRRLLAETAAILDHYGSLFVHGDWLPLIPTGVSGLDANRWNLGARAILTLRNRTQEPLAYHLPEEGDAAYFAFWGEHHELRGGDTVTVAPNGIQAIVRDGAAEAGRARAHFEQLARNADVDLEGYDERRPPPRPIRPAVATRPRQVENFIEIPAGDFHMRIRHERRECGCYPAGATEDALWGWFYKDMLEHVIPCSLERFGIRATAVTNAEFLGFVHAALYWPDDEEHFLKHLRNHGTLPEALTGDRAHEPVTFVSLDDARAYAAWHGQRLPSEAEWQWTAEGAGAGHLYPWGNELRTFPSLLQPAALPETATPQGVMGLSGNAWEFTESEFSDGHTRFVMLRGGVYLPPAETEWIVARGARPNDYHAKYILRSDGLDRSEAISFRTVVDLT</sequence>
<feature type="domain" description="Sulfatase-modifying factor enzyme-like" evidence="1">
    <location>
        <begin position="464"/>
        <end position="615"/>
    </location>
</feature>
<dbReference type="Gene3D" id="3.90.1580.10">
    <property type="entry name" value="paralog of FGE (formylglycine-generating enzyme)"/>
    <property type="match status" value="1"/>
</dbReference>
<dbReference type="InterPro" id="IPR005532">
    <property type="entry name" value="SUMF_dom"/>
</dbReference>
<evidence type="ECO:0000313" key="2">
    <source>
        <dbReference type="EMBL" id="WXB00764.1"/>
    </source>
</evidence>
<dbReference type="InterPro" id="IPR016187">
    <property type="entry name" value="CTDL_fold"/>
</dbReference>